<evidence type="ECO:0000256" key="1">
    <source>
        <dbReference type="ARBA" id="ARBA00001917"/>
    </source>
</evidence>
<reference evidence="12" key="1">
    <citation type="submission" date="2015-08" db="EMBL/GenBank/DDBJ databases">
        <title>Complete DNA Sequence of Pseudomonas syringae pv. actinidiae, the Causal Agent of Kiwifruit Canker Disease.</title>
        <authorList>
            <person name="Rikkerink E.H.A."/>
            <person name="Fineran P.C."/>
        </authorList>
    </citation>
    <scope>NUCLEOTIDE SEQUENCE</scope>
    <source>
        <strain evidence="12">SkMP5</strain>
    </source>
</reference>
<evidence type="ECO:0000256" key="8">
    <source>
        <dbReference type="ARBA" id="ARBA00023033"/>
    </source>
</evidence>
<keyword evidence="8" id="KW-0503">Monooxygenase</keyword>
<dbReference type="OrthoDB" id="9778912at2"/>
<name>A0A0K8QN99_9GAMM</name>
<evidence type="ECO:0000313" key="13">
    <source>
        <dbReference type="Proteomes" id="UP000253740"/>
    </source>
</evidence>
<sequence length="361" mass="37017">MDGETAVGTAPRERAARFCERYGLRVPILLAPMAGACPPSLSIAVAEAGGMGAFGALMDDPAGIARWVDAYRAGTRGPLQINLWMPDPPPRRDAAAEAAVRTFLAGWGPEVPAEAGDDVPHDFAAQCEALLAARPAVVSSIMGLYPPPFVARLREAGIAWFATATTLAEALAAERAGADAVIAQGYEAGGHRGAFDAAQAEAQGVGLFALLPRLADALGVPVIAAGGIADGRGIAAALALGASAVQIGTAFLRCPEAGIAPAWAEALGTLAPEGTRLTRAFSGRAGRAIATRYVRAAADGPAPAPYPVQRGLTAAMRREGTQRNDLDRMQAWAGQSAALGRAAPAGACVASWWDEAQRLLR</sequence>
<organism evidence="12">
    <name type="scientific">Mizugakiibacter sediminis</name>
    <dbReference type="NCBI Taxonomy" id="1475481"/>
    <lineage>
        <taxon>Bacteria</taxon>
        <taxon>Pseudomonadati</taxon>
        <taxon>Pseudomonadota</taxon>
        <taxon>Gammaproteobacteria</taxon>
        <taxon>Lysobacterales</taxon>
        <taxon>Rhodanobacteraceae</taxon>
        <taxon>Mizugakiibacter</taxon>
    </lineage>
</organism>
<dbReference type="STRING" id="1475481.GCA_000953855_01501"/>
<dbReference type="FunFam" id="3.20.20.70:FF:000154">
    <property type="entry name" value="Probable nitronate monooxygenase"/>
    <property type="match status" value="1"/>
</dbReference>
<keyword evidence="6" id="KW-0547">Nucleotide-binding</keyword>
<dbReference type="EMBL" id="DF970192">
    <property type="protein sequence ID" value="GAP66171.1"/>
    <property type="molecule type" value="Genomic_DNA"/>
</dbReference>
<dbReference type="GO" id="GO:0051213">
    <property type="term" value="F:dioxygenase activity"/>
    <property type="evidence" value="ECO:0007669"/>
    <property type="project" value="UniProtKB-KW"/>
</dbReference>
<dbReference type="PANTHER" id="PTHR42747">
    <property type="entry name" value="NITRONATE MONOOXYGENASE-RELATED"/>
    <property type="match status" value="1"/>
</dbReference>
<dbReference type="AlphaFoldDB" id="A0A0K8QN99"/>
<accession>A0A0K8QN99</accession>
<dbReference type="Gene3D" id="3.20.20.70">
    <property type="entry name" value="Aldolase class I"/>
    <property type="match status" value="1"/>
</dbReference>
<evidence type="ECO:0000256" key="3">
    <source>
        <dbReference type="ARBA" id="ARBA00022575"/>
    </source>
</evidence>
<evidence type="ECO:0000313" key="12">
    <source>
        <dbReference type="EMBL" id="GAP66171.1"/>
    </source>
</evidence>
<dbReference type="Pfam" id="PF03060">
    <property type="entry name" value="NMO"/>
    <property type="match status" value="1"/>
</dbReference>
<dbReference type="CDD" id="cd04730">
    <property type="entry name" value="NPD_like"/>
    <property type="match status" value="1"/>
</dbReference>
<dbReference type="GO" id="GO:0009636">
    <property type="term" value="P:response to toxic substance"/>
    <property type="evidence" value="ECO:0007669"/>
    <property type="project" value="UniProtKB-KW"/>
</dbReference>
<keyword evidence="13" id="KW-1185">Reference proteome</keyword>
<evidence type="ECO:0000256" key="11">
    <source>
        <dbReference type="ARBA" id="ARBA00067136"/>
    </source>
</evidence>
<evidence type="ECO:0000256" key="6">
    <source>
        <dbReference type="ARBA" id="ARBA00022741"/>
    </source>
</evidence>
<comment type="similarity">
    <text evidence="2">Belongs to the nitronate monooxygenase family. NMO class I subfamily.</text>
</comment>
<dbReference type="PANTHER" id="PTHR42747:SF3">
    <property type="entry name" value="NITRONATE MONOOXYGENASE-RELATED"/>
    <property type="match status" value="1"/>
</dbReference>
<comment type="cofactor">
    <cofactor evidence="1">
        <name>FMN</name>
        <dbReference type="ChEBI" id="CHEBI:58210"/>
    </cofactor>
</comment>
<dbReference type="RefSeq" id="WP_062536613.1">
    <property type="nucleotide sequence ID" value="NZ_DF970192.1"/>
</dbReference>
<evidence type="ECO:0000256" key="10">
    <source>
        <dbReference type="ARBA" id="ARBA00049401"/>
    </source>
</evidence>
<evidence type="ECO:0000256" key="7">
    <source>
        <dbReference type="ARBA" id="ARBA00023002"/>
    </source>
</evidence>
<dbReference type="GO" id="GO:0018580">
    <property type="term" value="F:nitronate monooxygenase activity"/>
    <property type="evidence" value="ECO:0007669"/>
    <property type="project" value="InterPro"/>
</dbReference>
<evidence type="ECO:0000256" key="5">
    <source>
        <dbReference type="ARBA" id="ARBA00022643"/>
    </source>
</evidence>
<keyword evidence="4" id="KW-0285">Flavoprotein</keyword>
<gene>
    <name evidence="12" type="ORF">MBSD_n1474</name>
</gene>
<evidence type="ECO:0000256" key="4">
    <source>
        <dbReference type="ARBA" id="ARBA00022630"/>
    </source>
</evidence>
<evidence type="ECO:0000256" key="2">
    <source>
        <dbReference type="ARBA" id="ARBA00009881"/>
    </source>
</evidence>
<dbReference type="SUPFAM" id="SSF51412">
    <property type="entry name" value="Inosine monophosphate dehydrogenase (IMPDH)"/>
    <property type="match status" value="1"/>
</dbReference>
<keyword evidence="3" id="KW-0216">Detoxification</keyword>
<dbReference type="GO" id="GO:0000166">
    <property type="term" value="F:nucleotide binding"/>
    <property type="evidence" value="ECO:0007669"/>
    <property type="project" value="UniProtKB-KW"/>
</dbReference>
<keyword evidence="12" id="KW-0223">Dioxygenase</keyword>
<dbReference type="Proteomes" id="UP000253740">
    <property type="component" value="Unassembled WGS sequence"/>
</dbReference>
<dbReference type="InterPro" id="IPR013785">
    <property type="entry name" value="Aldolase_TIM"/>
</dbReference>
<keyword evidence="7" id="KW-0560">Oxidoreductase</keyword>
<proteinExistence type="inferred from homology"/>
<comment type="catalytic activity">
    <reaction evidence="10">
        <text>3 propionate 3-nitronate + 3 O2 + H2O = 3 3-oxopropanoate + 2 nitrate + nitrite + H2O2 + 3 H(+)</text>
        <dbReference type="Rhea" id="RHEA:57332"/>
        <dbReference type="ChEBI" id="CHEBI:15377"/>
        <dbReference type="ChEBI" id="CHEBI:15378"/>
        <dbReference type="ChEBI" id="CHEBI:15379"/>
        <dbReference type="ChEBI" id="CHEBI:16240"/>
        <dbReference type="ChEBI" id="CHEBI:16301"/>
        <dbReference type="ChEBI" id="CHEBI:17632"/>
        <dbReference type="ChEBI" id="CHEBI:33190"/>
        <dbReference type="ChEBI" id="CHEBI:136067"/>
    </reaction>
</comment>
<evidence type="ECO:0000256" key="9">
    <source>
        <dbReference type="ARBA" id="ARBA00031155"/>
    </source>
</evidence>
<dbReference type="InterPro" id="IPR004136">
    <property type="entry name" value="NMO"/>
</dbReference>
<protein>
    <recommendedName>
        <fullName evidence="11">Nitronate monooxygenase</fullName>
    </recommendedName>
    <alternativeName>
        <fullName evidence="9">Propionate 3-nitronate monooxygenase</fullName>
    </alternativeName>
</protein>
<keyword evidence="5" id="KW-0288">FMN</keyword>